<comment type="caution">
    <text evidence="1">The sequence shown here is derived from an EMBL/GenBank/DDBJ whole genome shotgun (WGS) entry which is preliminary data.</text>
</comment>
<gene>
    <name evidence="1" type="ORF">Tco_0679652</name>
</gene>
<sequence length="210" mass="24447">MQGWKQKLLSQAGREVLIKSVIQAIPTYAMQCFRHPTSLLNKLMVYVRRFFWGGFRDFEAFNTALLAKQGWRLLTNPDAFWGRILKGIYFPNSNFLVAKKGSHPSWLWSSLLHGRDLLLHGLRWQVGNGRNIYFWTHKWVPFSKDFYIRSPLGPFHNGNTVADFIEDGEWNVRLLREHISATEAEMVLQIPISRTGSTDKLVWHFDPTGQ</sequence>
<accession>A0ABQ4XJG4</accession>
<reference evidence="1" key="1">
    <citation type="journal article" date="2022" name="Int. J. Mol. Sci.">
        <title>Draft Genome of Tanacetum Coccineum: Genomic Comparison of Closely Related Tanacetum-Family Plants.</title>
        <authorList>
            <person name="Yamashiro T."/>
            <person name="Shiraishi A."/>
            <person name="Nakayama K."/>
            <person name="Satake H."/>
        </authorList>
    </citation>
    <scope>NUCLEOTIDE SEQUENCE</scope>
</reference>
<protein>
    <submittedName>
        <fullName evidence="1">Uncharacterized protein</fullName>
    </submittedName>
</protein>
<dbReference type="PANTHER" id="PTHR33116:SF86">
    <property type="entry name" value="REVERSE TRANSCRIPTASE DOMAIN-CONTAINING PROTEIN"/>
    <property type="match status" value="1"/>
</dbReference>
<evidence type="ECO:0000313" key="2">
    <source>
        <dbReference type="Proteomes" id="UP001151760"/>
    </source>
</evidence>
<keyword evidence="2" id="KW-1185">Reference proteome</keyword>
<reference evidence="1" key="2">
    <citation type="submission" date="2022-01" db="EMBL/GenBank/DDBJ databases">
        <authorList>
            <person name="Yamashiro T."/>
            <person name="Shiraishi A."/>
            <person name="Satake H."/>
            <person name="Nakayama K."/>
        </authorList>
    </citation>
    <scope>NUCLEOTIDE SEQUENCE</scope>
</reference>
<organism evidence="1 2">
    <name type="scientific">Tanacetum coccineum</name>
    <dbReference type="NCBI Taxonomy" id="301880"/>
    <lineage>
        <taxon>Eukaryota</taxon>
        <taxon>Viridiplantae</taxon>
        <taxon>Streptophyta</taxon>
        <taxon>Embryophyta</taxon>
        <taxon>Tracheophyta</taxon>
        <taxon>Spermatophyta</taxon>
        <taxon>Magnoliopsida</taxon>
        <taxon>eudicotyledons</taxon>
        <taxon>Gunneridae</taxon>
        <taxon>Pentapetalae</taxon>
        <taxon>asterids</taxon>
        <taxon>campanulids</taxon>
        <taxon>Asterales</taxon>
        <taxon>Asteraceae</taxon>
        <taxon>Asteroideae</taxon>
        <taxon>Anthemideae</taxon>
        <taxon>Anthemidinae</taxon>
        <taxon>Tanacetum</taxon>
    </lineage>
</organism>
<dbReference type="PANTHER" id="PTHR33116">
    <property type="entry name" value="REVERSE TRANSCRIPTASE ZINC-BINDING DOMAIN-CONTAINING PROTEIN-RELATED-RELATED"/>
    <property type="match status" value="1"/>
</dbReference>
<dbReference type="Proteomes" id="UP001151760">
    <property type="component" value="Unassembled WGS sequence"/>
</dbReference>
<proteinExistence type="predicted"/>
<evidence type="ECO:0000313" key="1">
    <source>
        <dbReference type="EMBL" id="GJS65088.1"/>
    </source>
</evidence>
<dbReference type="EMBL" id="BQNB010009552">
    <property type="protein sequence ID" value="GJS65088.1"/>
    <property type="molecule type" value="Genomic_DNA"/>
</dbReference>
<name>A0ABQ4XJG4_9ASTR</name>